<dbReference type="InterPro" id="IPR011257">
    <property type="entry name" value="DNA_glycosylase"/>
</dbReference>
<accession>A0ABU7TZ91</accession>
<dbReference type="Proteomes" id="UP001312908">
    <property type="component" value="Unassembled WGS sequence"/>
</dbReference>
<reference evidence="9 10" key="1">
    <citation type="submission" date="2023-10" db="EMBL/GenBank/DDBJ databases">
        <title>Sorlinia euscelidii gen. nov., sp. nov., an acetic acid bacteria isolated from the gut of Euscelidius variegatus emitter.</title>
        <authorList>
            <person name="Michoud G."/>
            <person name="Marasco R."/>
            <person name="Seferji K."/>
            <person name="Gonella E."/>
            <person name="Garuglieri E."/>
            <person name="Alma A."/>
            <person name="Mapelli F."/>
            <person name="Borin S."/>
            <person name="Daffonchio D."/>
            <person name="Crotti E."/>
        </authorList>
    </citation>
    <scope>NUCLEOTIDE SEQUENCE [LARGE SCALE GENOMIC DNA]</scope>
    <source>
        <strain evidence="9 10">EV16P</strain>
    </source>
</reference>
<keyword evidence="6" id="KW-0411">Iron-sulfur</keyword>
<evidence type="ECO:0000256" key="2">
    <source>
        <dbReference type="ARBA" id="ARBA00022723"/>
    </source>
</evidence>
<keyword evidence="4" id="KW-0378">Hydrolase</keyword>
<feature type="region of interest" description="Disordered" evidence="8">
    <location>
        <begin position="77"/>
        <end position="99"/>
    </location>
</feature>
<keyword evidence="5" id="KW-0408">Iron</keyword>
<evidence type="ECO:0000256" key="6">
    <source>
        <dbReference type="ARBA" id="ARBA00023014"/>
    </source>
</evidence>
<evidence type="ECO:0000256" key="1">
    <source>
        <dbReference type="ARBA" id="ARBA00022485"/>
    </source>
</evidence>
<keyword evidence="3" id="KW-0227">DNA damage</keyword>
<keyword evidence="7" id="KW-0326">Glycosidase</keyword>
<sequence length="99" mass="10428">MTLSTASAPHAMTKKQAVRFITALAHARPDAESELVYASPFELLVAVVLSAQATDKSVNKVTPSLFSAAPDPAAMAHLGRNPSPHTYVVSDSGVQRPET</sequence>
<organism evidence="9 10">
    <name type="scientific">Sorlinia euscelidii</name>
    <dbReference type="NCBI Taxonomy" id="3081148"/>
    <lineage>
        <taxon>Bacteria</taxon>
        <taxon>Pseudomonadati</taxon>
        <taxon>Pseudomonadota</taxon>
        <taxon>Alphaproteobacteria</taxon>
        <taxon>Acetobacterales</taxon>
        <taxon>Acetobacteraceae</taxon>
        <taxon>Sorlinia</taxon>
    </lineage>
</organism>
<evidence type="ECO:0000256" key="4">
    <source>
        <dbReference type="ARBA" id="ARBA00022801"/>
    </source>
</evidence>
<dbReference type="PANTHER" id="PTHR10359">
    <property type="entry name" value="A/G-SPECIFIC ADENINE GLYCOSYLASE/ENDONUCLEASE III"/>
    <property type="match status" value="1"/>
</dbReference>
<dbReference type="EMBL" id="JAWJZY010000001">
    <property type="protein sequence ID" value="MEE8657864.1"/>
    <property type="molecule type" value="Genomic_DNA"/>
</dbReference>
<evidence type="ECO:0000256" key="3">
    <source>
        <dbReference type="ARBA" id="ARBA00022763"/>
    </source>
</evidence>
<evidence type="ECO:0000256" key="7">
    <source>
        <dbReference type="ARBA" id="ARBA00023295"/>
    </source>
</evidence>
<dbReference type="Gene3D" id="1.10.340.30">
    <property type="entry name" value="Hypothetical protein, domain 2"/>
    <property type="match status" value="1"/>
</dbReference>
<comment type="caution">
    <text evidence="9">The sequence shown here is derived from an EMBL/GenBank/DDBJ whole genome shotgun (WGS) entry which is preliminary data.</text>
</comment>
<evidence type="ECO:0000313" key="10">
    <source>
        <dbReference type="Proteomes" id="UP001312908"/>
    </source>
</evidence>
<dbReference type="SUPFAM" id="SSF48150">
    <property type="entry name" value="DNA-glycosylase"/>
    <property type="match status" value="1"/>
</dbReference>
<protein>
    <recommendedName>
        <fullName evidence="11">Endonuclease III</fullName>
    </recommendedName>
</protein>
<proteinExistence type="predicted"/>
<dbReference type="PANTHER" id="PTHR10359:SF18">
    <property type="entry name" value="ENDONUCLEASE III"/>
    <property type="match status" value="1"/>
</dbReference>
<evidence type="ECO:0008006" key="11">
    <source>
        <dbReference type="Google" id="ProtNLM"/>
    </source>
</evidence>
<keyword evidence="2" id="KW-0479">Metal-binding</keyword>
<keyword evidence="1" id="KW-0004">4Fe-4S</keyword>
<name>A0ABU7TZ91_9PROT</name>
<keyword evidence="10" id="KW-1185">Reference proteome</keyword>
<evidence type="ECO:0000256" key="8">
    <source>
        <dbReference type="SAM" id="MobiDB-lite"/>
    </source>
</evidence>
<evidence type="ECO:0000313" key="9">
    <source>
        <dbReference type="EMBL" id="MEE8657864.1"/>
    </source>
</evidence>
<evidence type="ECO:0000256" key="5">
    <source>
        <dbReference type="ARBA" id="ARBA00023004"/>
    </source>
</evidence>
<gene>
    <name evidence="9" type="ORF">DOFOFD_02390</name>
</gene>